<dbReference type="InterPro" id="IPR007353">
    <property type="entry name" value="DUF421"/>
</dbReference>
<evidence type="ECO:0000256" key="7">
    <source>
        <dbReference type="SAM" id="Phobius"/>
    </source>
</evidence>
<dbReference type="RefSeq" id="WP_090554175.1">
    <property type="nucleotide sequence ID" value="NZ_FNFP01000007.1"/>
</dbReference>
<evidence type="ECO:0000256" key="5">
    <source>
        <dbReference type="ARBA" id="ARBA00022989"/>
    </source>
</evidence>
<protein>
    <submittedName>
        <fullName evidence="9">Uncharacterized membrane protein YcaP, DUF421 family</fullName>
    </submittedName>
</protein>
<evidence type="ECO:0000256" key="4">
    <source>
        <dbReference type="ARBA" id="ARBA00022692"/>
    </source>
</evidence>
<dbReference type="PANTHER" id="PTHR34582">
    <property type="entry name" value="UPF0702 TRANSMEMBRANE PROTEIN YCAP"/>
    <property type="match status" value="1"/>
</dbReference>
<feature type="transmembrane region" description="Helical" evidence="7">
    <location>
        <begin position="6"/>
        <end position="23"/>
    </location>
</feature>
<feature type="domain" description="YetF C-terminal" evidence="8">
    <location>
        <begin position="79"/>
        <end position="209"/>
    </location>
</feature>
<proteinExistence type="inferred from homology"/>
<evidence type="ECO:0000259" key="8">
    <source>
        <dbReference type="Pfam" id="PF04239"/>
    </source>
</evidence>
<dbReference type="AlphaFoldDB" id="A0A1G9H1H9"/>
<accession>A0A1G9H1H9</accession>
<dbReference type="Proteomes" id="UP000198718">
    <property type="component" value="Unassembled WGS sequence"/>
</dbReference>
<dbReference type="PANTHER" id="PTHR34582:SF6">
    <property type="entry name" value="UPF0702 TRANSMEMBRANE PROTEIN YCAP"/>
    <property type="match status" value="1"/>
</dbReference>
<organism evidence="9 10">
    <name type="scientific">Natronincola ferrireducens</name>
    <dbReference type="NCBI Taxonomy" id="393762"/>
    <lineage>
        <taxon>Bacteria</taxon>
        <taxon>Bacillati</taxon>
        <taxon>Bacillota</taxon>
        <taxon>Clostridia</taxon>
        <taxon>Peptostreptococcales</taxon>
        <taxon>Natronincolaceae</taxon>
        <taxon>Natronincola</taxon>
    </lineage>
</organism>
<gene>
    <name evidence="9" type="ORF">SAMN05660472_02557</name>
</gene>
<evidence type="ECO:0000256" key="6">
    <source>
        <dbReference type="ARBA" id="ARBA00023136"/>
    </source>
</evidence>
<evidence type="ECO:0000256" key="2">
    <source>
        <dbReference type="ARBA" id="ARBA00006448"/>
    </source>
</evidence>
<keyword evidence="6 7" id="KW-0472">Membrane</keyword>
<dbReference type="STRING" id="393762.SAMN05660472_02557"/>
<comment type="similarity">
    <text evidence="2">Belongs to the UPF0702 family.</text>
</comment>
<dbReference type="OrthoDB" id="1682423at2"/>
<dbReference type="Gene3D" id="3.30.240.20">
    <property type="entry name" value="bsu07140 like domains"/>
    <property type="match status" value="2"/>
</dbReference>
<keyword evidence="3" id="KW-1003">Cell membrane</keyword>
<dbReference type="Pfam" id="PF04239">
    <property type="entry name" value="DUF421"/>
    <property type="match status" value="1"/>
</dbReference>
<reference evidence="9 10" key="1">
    <citation type="submission" date="2016-10" db="EMBL/GenBank/DDBJ databases">
        <authorList>
            <person name="de Groot N.N."/>
        </authorList>
    </citation>
    <scope>NUCLEOTIDE SEQUENCE [LARGE SCALE GENOMIC DNA]</scope>
    <source>
        <strain evidence="9 10">DSM 18346</strain>
    </source>
</reference>
<dbReference type="InterPro" id="IPR023090">
    <property type="entry name" value="UPF0702_alpha/beta_dom_sf"/>
</dbReference>
<evidence type="ECO:0000256" key="3">
    <source>
        <dbReference type="ARBA" id="ARBA00022475"/>
    </source>
</evidence>
<dbReference type="EMBL" id="FNFP01000007">
    <property type="protein sequence ID" value="SDL06786.1"/>
    <property type="molecule type" value="Genomic_DNA"/>
</dbReference>
<name>A0A1G9H1H9_9FIRM</name>
<dbReference type="GO" id="GO:0005886">
    <property type="term" value="C:plasma membrane"/>
    <property type="evidence" value="ECO:0007669"/>
    <property type="project" value="UniProtKB-SubCell"/>
</dbReference>
<feature type="transmembrane region" description="Helical" evidence="7">
    <location>
        <begin position="60"/>
        <end position="78"/>
    </location>
</feature>
<evidence type="ECO:0000256" key="1">
    <source>
        <dbReference type="ARBA" id="ARBA00004651"/>
    </source>
</evidence>
<evidence type="ECO:0000313" key="10">
    <source>
        <dbReference type="Proteomes" id="UP000198718"/>
    </source>
</evidence>
<keyword evidence="4 7" id="KW-0812">Transmembrane</keyword>
<sequence length="232" mass="26511">MLIVFIRALILYALVVVVMRMMGKRQIAEMQPFELVITIMIADLAATPMENTGVPLMNGVIPILTLLSVQVLMSYFSLKSETFREIICGKPSIIIDKGNIVQSEVRRLRINMNDLLEQLRTKNYPNLSDVEFAILETNGQMTIIPKVEKRNTMAQDLGINLQPEELPITLIVDGKLILKNLQKSGFDHQWLRRQLKQQNIDRIEDVFFGFLSSERIFYAQKKQNSSQQGGSQ</sequence>
<keyword evidence="10" id="KW-1185">Reference proteome</keyword>
<evidence type="ECO:0000313" key="9">
    <source>
        <dbReference type="EMBL" id="SDL06786.1"/>
    </source>
</evidence>
<keyword evidence="5 7" id="KW-1133">Transmembrane helix</keyword>
<comment type="subcellular location">
    <subcellularLocation>
        <location evidence="1">Cell membrane</location>
        <topology evidence="1">Multi-pass membrane protein</topology>
    </subcellularLocation>
</comment>